<dbReference type="OrthoDB" id="9809047at2"/>
<dbReference type="InterPro" id="IPR050399">
    <property type="entry name" value="HPr"/>
</dbReference>
<dbReference type="Proteomes" id="UP000267081">
    <property type="component" value="Unassembled WGS sequence"/>
</dbReference>
<reference evidence="5 6" key="1">
    <citation type="submission" date="2018-12" db="EMBL/GenBank/DDBJ databases">
        <title>Amycolatopsis eburnea sp. nov. actinomycete associate with arbuscular mycorrhiza fungal spore.</title>
        <authorList>
            <person name="Lumyong S."/>
            <person name="Chaiya L."/>
        </authorList>
    </citation>
    <scope>NUCLEOTIDE SEQUENCE [LARGE SCALE GENOMIC DNA]</scope>
    <source>
        <strain evidence="5 6">GLM-1</strain>
    </source>
</reference>
<dbReference type="GO" id="GO:0005737">
    <property type="term" value="C:cytoplasm"/>
    <property type="evidence" value="ECO:0007669"/>
    <property type="project" value="UniProtKB-SubCell"/>
</dbReference>
<keyword evidence="3" id="KW-0598">Phosphotransferase system</keyword>
<evidence type="ECO:0000259" key="4">
    <source>
        <dbReference type="PROSITE" id="PS51350"/>
    </source>
</evidence>
<evidence type="ECO:0000256" key="3">
    <source>
        <dbReference type="ARBA" id="ARBA00022683"/>
    </source>
</evidence>
<feature type="domain" description="HPr" evidence="4">
    <location>
        <begin position="3"/>
        <end position="91"/>
    </location>
</feature>
<sequence>MLMSSRKVVIGSPVGLHARPAKLLVELAGRLPVPVKIGRDENQLVDAASILALMALGVRGGEEVLVTAEGEGAEDAVTQVAELLARDLDSAEQAPA</sequence>
<dbReference type="EMBL" id="RSEC01000046">
    <property type="protein sequence ID" value="RSD17115.1"/>
    <property type="molecule type" value="Genomic_DNA"/>
</dbReference>
<dbReference type="InterPro" id="IPR000032">
    <property type="entry name" value="HPr-like"/>
</dbReference>
<evidence type="ECO:0000256" key="2">
    <source>
        <dbReference type="ARBA" id="ARBA00022490"/>
    </source>
</evidence>
<dbReference type="Gene3D" id="3.30.1340.10">
    <property type="entry name" value="HPr-like"/>
    <property type="match status" value="1"/>
</dbReference>
<dbReference type="Pfam" id="PF00381">
    <property type="entry name" value="PTS-HPr"/>
    <property type="match status" value="1"/>
</dbReference>
<gene>
    <name evidence="5" type="ORF">EIY87_20190</name>
</gene>
<keyword evidence="6" id="KW-1185">Reference proteome</keyword>
<dbReference type="NCBIfam" id="TIGR01003">
    <property type="entry name" value="PTS_HPr_family"/>
    <property type="match status" value="1"/>
</dbReference>
<dbReference type="InterPro" id="IPR035895">
    <property type="entry name" value="HPr-like_sf"/>
</dbReference>
<dbReference type="CDD" id="cd00367">
    <property type="entry name" value="PTS-HPr_like"/>
    <property type="match status" value="1"/>
</dbReference>
<dbReference type="PROSITE" id="PS51350">
    <property type="entry name" value="PTS_HPR_DOM"/>
    <property type="match status" value="1"/>
</dbReference>
<keyword evidence="2" id="KW-0963">Cytoplasm</keyword>
<evidence type="ECO:0000313" key="5">
    <source>
        <dbReference type="EMBL" id="RSD17115.1"/>
    </source>
</evidence>
<protein>
    <submittedName>
        <fullName evidence="5">HPr family phosphocarrier protein</fullName>
    </submittedName>
</protein>
<dbReference type="GO" id="GO:0009401">
    <property type="term" value="P:phosphoenolpyruvate-dependent sugar phosphotransferase system"/>
    <property type="evidence" value="ECO:0007669"/>
    <property type="project" value="UniProtKB-KW"/>
</dbReference>
<dbReference type="PRINTS" id="PR00107">
    <property type="entry name" value="PHOSPHOCPHPR"/>
</dbReference>
<accession>A0A427T8L3</accession>
<dbReference type="AlphaFoldDB" id="A0A427T8L3"/>
<dbReference type="PANTHER" id="PTHR33705:SF2">
    <property type="entry name" value="PHOSPHOCARRIER PROTEIN NPR"/>
    <property type="match status" value="1"/>
</dbReference>
<comment type="caution">
    <text evidence="5">The sequence shown here is derived from an EMBL/GenBank/DDBJ whole genome shotgun (WGS) entry which is preliminary data.</text>
</comment>
<evidence type="ECO:0000256" key="1">
    <source>
        <dbReference type="ARBA" id="ARBA00004496"/>
    </source>
</evidence>
<organism evidence="5 6">
    <name type="scientific">Amycolatopsis eburnea</name>
    <dbReference type="NCBI Taxonomy" id="2267691"/>
    <lineage>
        <taxon>Bacteria</taxon>
        <taxon>Bacillati</taxon>
        <taxon>Actinomycetota</taxon>
        <taxon>Actinomycetes</taxon>
        <taxon>Pseudonocardiales</taxon>
        <taxon>Pseudonocardiaceae</taxon>
        <taxon>Amycolatopsis</taxon>
    </lineage>
</organism>
<dbReference type="SUPFAM" id="SSF55594">
    <property type="entry name" value="HPr-like"/>
    <property type="match status" value="1"/>
</dbReference>
<name>A0A427T8L3_9PSEU</name>
<evidence type="ECO:0000313" key="6">
    <source>
        <dbReference type="Proteomes" id="UP000267081"/>
    </source>
</evidence>
<dbReference type="PANTHER" id="PTHR33705">
    <property type="entry name" value="PHOSPHOCARRIER PROTEIN HPR"/>
    <property type="match status" value="1"/>
</dbReference>
<comment type="subcellular location">
    <subcellularLocation>
        <location evidence="1">Cytoplasm</location>
    </subcellularLocation>
</comment>
<proteinExistence type="predicted"/>